<dbReference type="EMBL" id="KM924294">
    <property type="protein sequence ID" value="AIU39457.1"/>
    <property type="molecule type" value="Genomic_DNA"/>
</dbReference>
<evidence type="ECO:0000256" key="1">
    <source>
        <dbReference type="SAM" id="MobiDB-lite"/>
    </source>
</evidence>
<dbReference type="Pfam" id="PF04797">
    <property type="entry name" value="Herpes_ORF11"/>
    <property type="match status" value="1"/>
</dbReference>
<proteinExistence type="predicted"/>
<reference evidence="2 3" key="1">
    <citation type="journal article" date="2015" name="Genome Announc.">
        <title>Genome sequences of equid herpesviruses 2 and 5.</title>
        <authorList>
            <person name="Wilkie G.S."/>
            <person name="Kerr K."/>
            <person name="Stewart J.P."/>
            <person name="Studdert M.J."/>
            <person name="Davison A.J."/>
        </authorList>
    </citation>
    <scope>NUCLEOTIDE SEQUENCE [LARGE SCALE GENOMIC DNA]</scope>
    <source>
        <strain evidence="2">G9/92</strain>
    </source>
</reference>
<dbReference type="Proteomes" id="UP000163076">
    <property type="component" value="Segment"/>
</dbReference>
<sequence>MAFSSSSLRRSLKLGRGSRPGIPHVTDGTVTYGRRAGTMRDRGASLRPGAGGGGGDGDRPKRASSLPAPTSSSPGDPFWSFSVYATYVKVTNKIRFVPGMLADCTLPYLPNLKNILAGRYPNFHFTTTAHGGNLSEVAFLAVECPRNPVRAAPTVVRCSLNEIAISLMRPLEGPVPAGGLTFYLLPVTLVKPHGLYLKIQKDRAAVGAATTCSQDGAHLNSEQPQVFFSGTAAPAREGGELPFLLAQRTPRFERGGFCKVHVTQGVTCPVNAVKLSKHYVRLPVCELRGDGGAGAAAPSQIKVGVTLVREAMLAFRYNPYLFSPWCWAEATVPIHYYGPPVIVPAGQAARVVYGNVYYAPMLDELTAVIAPPLDGDGDRRFGLMGCCEWPKGGHAELAVENRTCFLQVLRTGDRLGDAIFFIAPRIPMVNLLPARYRENLSVAVTVVGGVTLNASKLHKIAELAQPLASQRD</sequence>
<feature type="compositionally biased region" description="Low complexity" evidence="1">
    <location>
        <begin position="1"/>
        <end position="21"/>
    </location>
</feature>
<feature type="region of interest" description="Disordered" evidence="1">
    <location>
        <begin position="1"/>
        <end position="74"/>
    </location>
</feature>
<dbReference type="InterPro" id="IPR006882">
    <property type="entry name" value="Herpes_Orf11"/>
</dbReference>
<evidence type="ECO:0000313" key="3">
    <source>
        <dbReference type="Proteomes" id="UP000163076"/>
    </source>
</evidence>
<protein>
    <submittedName>
        <fullName evidence="2">Virion protein G11</fullName>
    </submittedName>
</protein>
<name>A0A0B4Q5B8_9GAMA</name>
<accession>A0A0B4Q5B8</accession>
<feature type="compositionally biased region" description="Low complexity" evidence="1">
    <location>
        <begin position="63"/>
        <end position="74"/>
    </location>
</feature>
<organism evidence="2 3">
    <name type="scientific">Equid gammaherpesvirus 2</name>
    <name type="common">Equine herpesvirus 2</name>
    <dbReference type="NCBI Taxonomy" id="12657"/>
    <lineage>
        <taxon>Viruses</taxon>
        <taxon>Duplodnaviria</taxon>
        <taxon>Heunggongvirae</taxon>
        <taxon>Peploviricota</taxon>
        <taxon>Herviviricetes</taxon>
        <taxon>Herpesvirales</taxon>
        <taxon>Orthoherpesviridae</taxon>
        <taxon>Gammaherpesvirinae</taxon>
        <taxon>Percavirus</taxon>
        <taxon>Percavirus equidgamma2</taxon>
    </lineage>
</organism>
<gene>
    <name evidence="2" type="primary">ORF11</name>
</gene>
<evidence type="ECO:0000313" key="2">
    <source>
        <dbReference type="EMBL" id="AIU39457.1"/>
    </source>
</evidence>